<evidence type="ECO:0000313" key="2">
    <source>
        <dbReference type="Proteomes" id="UP000800036"/>
    </source>
</evidence>
<dbReference type="Proteomes" id="UP000800036">
    <property type="component" value="Unassembled WGS sequence"/>
</dbReference>
<proteinExistence type="predicted"/>
<evidence type="ECO:0000313" key="1">
    <source>
        <dbReference type="EMBL" id="KAF1980189.1"/>
    </source>
</evidence>
<protein>
    <submittedName>
        <fullName evidence="1">Uncharacterized protein</fullName>
    </submittedName>
</protein>
<sequence>MRGVETSLHNRDWKRYRMRIYFHQSWCEDPSRFGLCMSARGGLSQMQCPVRTLCYTLMLEMRAMRFSNSARTLIFSVLRRISAQMFFRPIGATASHVCEFLGARHCSSSARPLLKHIGGFCQPPRDWGCKFLPGLPQPHTRGTPEEESIQPVREGVPAHWSRRLPRTMRQLPVLTYDAYSCMSGLGSILCLVQTPGFRPHVTGAALLES</sequence>
<dbReference type="EMBL" id="ML976656">
    <property type="protein sequence ID" value="KAF1980189.1"/>
    <property type="molecule type" value="Genomic_DNA"/>
</dbReference>
<accession>A0A6A5VUC4</accession>
<dbReference type="AlphaFoldDB" id="A0A6A5VUC4"/>
<reference evidence="1" key="1">
    <citation type="journal article" date="2020" name="Stud. Mycol.">
        <title>101 Dothideomycetes genomes: a test case for predicting lifestyles and emergence of pathogens.</title>
        <authorList>
            <person name="Haridas S."/>
            <person name="Albert R."/>
            <person name="Binder M."/>
            <person name="Bloem J."/>
            <person name="Labutti K."/>
            <person name="Salamov A."/>
            <person name="Andreopoulos B."/>
            <person name="Baker S."/>
            <person name="Barry K."/>
            <person name="Bills G."/>
            <person name="Bluhm B."/>
            <person name="Cannon C."/>
            <person name="Castanera R."/>
            <person name="Culley D."/>
            <person name="Daum C."/>
            <person name="Ezra D."/>
            <person name="Gonzalez J."/>
            <person name="Henrissat B."/>
            <person name="Kuo A."/>
            <person name="Liang C."/>
            <person name="Lipzen A."/>
            <person name="Lutzoni F."/>
            <person name="Magnuson J."/>
            <person name="Mondo S."/>
            <person name="Nolan M."/>
            <person name="Ohm R."/>
            <person name="Pangilinan J."/>
            <person name="Park H.-J."/>
            <person name="Ramirez L."/>
            <person name="Alfaro M."/>
            <person name="Sun H."/>
            <person name="Tritt A."/>
            <person name="Yoshinaga Y."/>
            <person name="Zwiers L.-H."/>
            <person name="Turgeon B."/>
            <person name="Goodwin S."/>
            <person name="Spatafora J."/>
            <person name="Crous P."/>
            <person name="Grigoriev I."/>
        </authorList>
    </citation>
    <scope>NUCLEOTIDE SEQUENCE</scope>
    <source>
        <strain evidence="1">CBS 107.79</strain>
    </source>
</reference>
<organism evidence="1 2">
    <name type="scientific">Bimuria novae-zelandiae CBS 107.79</name>
    <dbReference type="NCBI Taxonomy" id="1447943"/>
    <lineage>
        <taxon>Eukaryota</taxon>
        <taxon>Fungi</taxon>
        <taxon>Dikarya</taxon>
        <taxon>Ascomycota</taxon>
        <taxon>Pezizomycotina</taxon>
        <taxon>Dothideomycetes</taxon>
        <taxon>Pleosporomycetidae</taxon>
        <taxon>Pleosporales</taxon>
        <taxon>Massarineae</taxon>
        <taxon>Didymosphaeriaceae</taxon>
        <taxon>Bimuria</taxon>
    </lineage>
</organism>
<gene>
    <name evidence="1" type="ORF">BU23DRAFT_4030</name>
</gene>
<keyword evidence="2" id="KW-1185">Reference proteome</keyword>
<name>A0A6A5VUC4_9PLEO</name>